<accession>A0A9X2MCX7</accession>
<proteinExistence type="predicted"/>
<comment type="caution">
    <text evidence="1">The sequence shown here is derived from an EMBL/GenBank/DDBJ whole genome shotgun (WGS) entry which is preliminary data.</text>
</comment>
<reference evidence="1" key="1">
    <citation type="submission" date="2022-07" db="EMBL/GenBank/DDBJ databases">
        <title>Enhanced cultured diversity of the mouse gut microbiota enables custom-made synthetic communities.</title>
        <authorList>
            <person name="Afrizal A."/>
        </authorList>
    </citation>
    <scope>NUCLEOTIDE SEQUENCE</scope>
    <source>
        <strain evidence="1">DSM 29186</strain>
    </source>
</reference>
<dbReference type="Proteomes" id="UP001140817">
    <property type="component" value="Unassembled WGS sequence"/>
</dbReference>
<dbReference type="Gene3D" id="3.40.630.30">
    <property type="match status" value="1"/>
</dbReference>
<gene>
    <name evidence="1" type="ORF">NSA58_15075</name>
</gene>
<evidence type="ECO:0000313" key="1">
    <source>
        <dbReference type="EMBL" id="MCR1824109.1"/>
    </source>
</evidence>
<organism evidence="1 2">
    <name type="scientific">Terrisporobacter muris</name>
    <dbReference type="NCBI Taxonomy" id="2963284"/>
    <lineage>
        <taxon>Bacteria</taxon>
        <taxon>Bacillati</taxon>
        <taxon>Bacillota</taxon>
        <taxon>Clostridia</taxon>
        <taxon>Peptostreptococcales</taxon>
        <taxon>Peptostreptococcaceae</taxon>
        <taxon>Terrisporobacter</taxon>
    </lineage>
</organism>
<evidence type="ECO:0000313" key="2">
    <source>
        <dbReference type="Proteomes" id="UP001140817"/>
    </source>
</evidence>
<protein>
    <submittedName>
        <fullName evidence="1">Uncharacterized protein</fullName>
    </submittedName>
</protein>
<dbReference type="RefSeq" id="WP_257560643.1">
    <property type="nucleotide sequence ID" value="NZ_JANKBY010000247.1"/>
</dbReference>
<dbReference type="AlphaFoldDB" id="A0A9X2MCX7"/>
<name>A0A9X2MCX7_9FIRM</name>
<dbReference type="EMBL" id="JANKBY010000247">
    <property type="protein sequence ID" value="MCR1824109.1"/>
    <property type="molecule type" value="Genomic_DNA"/>
</dbReference>
<sequence>MKLIRICSKDDRYFKEAMEIYKSSFPIFEQRTLKSQIDVLENKEYYCSVIYEND</sequence>
<keyword evidence="2" id="KW-1185">Reference proteome</keyword>